<evidence type="ECO:0000256" key="7">
    <source>
        <dbReference type="SAM" id="MobiDB-lite"/>
    </source>
</evidence>
<evidence type="ECO:0000256" key="4">
    <source>
        <dbReference type="ARBA" id="ARBA00022837"/>
    </source>
</evidence>
<feature type="transmembrane region" description="Helical" evidence="8">
    <location>
        <begin position="122"/>
        <end position="140"/>
    </location>
</feature>
<feature type="domain" description="EF-hand" evidence="9">
    <location>
        <begin position="885"/>
        <end position="920"/>
    </location>
</feature>
<evidence type="ECO:0000313" key="10">
    <source>
        <dbReference type="EMBL" id="CAH0480034.1"/>
    </source>
</evidence>
<evidence type="ECO:0000256" key="2">
    <source>
        <dbReference type="ARBA" id="ARBA00022475"/>
    </source>
</evidence>
<evidence type="ECO:0000256" key="8">
    <source>
        <dbReference type="SAM" id="Phobius"/>
    </source>
</evidence>
<dbReference type="Pfam" id="PF13499">
    <property type="entry name" value="EF-hand_7"/>
    <property type="match status" value="1"/>
</dbReference>
<keyword evidence="5 8" id="KW-1133">Transmembrane helix</keyword>
<dbReference type="InterPro" id="IPR002048">
    <property type="entry name" value="EF_hand_dom"/>
</dbReference>
<keyword evidence="6 8" id="KW-0472">Membrane</keyword>
<dbReference type="InterPro" id="IPR018247">
    <property type="entry name" value="EF_Hand_1_Ca_BS"/>
</dbReference>
<organism evidence="10 11">
    <name type="scientific">Peronospora belbahrii</name>
    <dbReference type="NCBI Taxonomy" id="622444"/>
    <lineage>
        <taxon>Eukaryota</taxon>
        <taxon>Sar</taxon>
        <taxon>Stramenopiles</taxon>
        <taxon>Oomycota</taxon>
        <taxon>Peronosporomycetes</taxon>
        <taxon>Peronosporales</taxon>
        <taxon>Peronosporaceae</taxon>
        <taxon>Peronospora</taxon>
    </lineage>
</organism>
<evidence type="ECO:0000256" key="5">
    <source>
        <dbReference type="ARBA" id="ARBA00022989"/>
    </source>
</evidence>
<gene>
    <name evidence="10" type="ORF">PBS003_LOCUS6661</name>
</gene>
<keyword evidence="4" id="KW-0106">Calcium</keyword>
<dbReference type="PANTHER" id="PTHR30509">
    <property type="entry name" value="P-HYDROXYBENZOIC ACID EFFLUX PUMP SUBUNIT-RELATED"/>
    <property type="match status" value="1"/>
</dbReference>
<dbReference type="PROSITE" id="PS50222">
    <property type="entry name" value="EF_HAND_2"/>
    <property type="match status" value="2"/>
</dbReference>
<feature type="transmembrane region" description="Helical" evidence="8">
    <location>
        <begin position="542"/>
        <end position="564"/>
    </location>
</feature>
<feature type="domain" description="EF-hand" evidence="9">
    <location>
        <begin position="928"/>
        <end position="963"/>
    </location>
</feature>
<comment type="caution">
    <text evidence="10">The sequence shown here is derived from an EMBL/GenBank/DDBJ whole genome shotgun (WGS) entry which is preliminary data.</text>
</comment>
<evidence type="ECO:0000313" key="11">
    <source>
        <dbReference type="Proteomes" id="UP001160483"/>
    </source>
</evidence>
<proteinExistence type="predicted"/>
<dbReference type="InterPro" id="IPR011992">
    <property type="entry name" value="EF-hand-dom_pair"/>
</dbReference>
<dbReference type="GO" id="GO:0005886">
    <property type="term" value="C:plasma membrane"/>
    <property type="evidence" value="ECO:0007669"/>
    <property type="project" value="UniProtKB-SubCell"/>
</dbReference>
<accession>A0AAU9L245</accession>
<dbReference type="Proteomes" id="UP001160483">
    <property type="component" value="Unassembled WGS sequence"/>
</dbReference>
<feature type="transmembrane region" description="Helical" evidence="8">
    <location>
        <begin position="152"/>
        <end position="171"/>
    </location>
</feature>
<dbReference type="PROSITE" id="PS00018">
    <property type="entry name" value="EF_HAND_1"/>
    <property type="match status" value="2"/>
</dbReference>
<dbReference type="Gene3D" id="1.10.238.10">
    <property type="entry name" value="EF-hand"/>
    <property type="match status" value="1"/>
</dbReference>
<dbReference type="CDD" id="cd00051">
    <property type="entry name" value="EFh"/>
    <property type="match status" value="1"/>
</dbReference>
<dbReference type="SMART" id="SM00054">
    <property type="entry name" value="EFh"/>
    <property type="match status" value="2"/>
</dbReference>
<keyword evidence="3 8" id="KW-0812">Transmembrane</keyword>
<feature type="transmembrane region" description="Helical" evidence="8">
    <location>
        <begin position="271"/>
        <end position="293"/>
    </location>
</feature>
<evidence type="ECO:0000256" key="6">
    <source>
        <dbReference type="ARBA" id="ARBA00023136"/>
    </source>
</evidence>
<dbReference type="SUPFAM" id="SSF47473">
    <property type="entry name" value="EF-hand"/>
    <property type="match status" value="1"/>
</dbReference>
<feature type="transmembrane region" description="Helical" evidence="8">
    <location>
        <begin position="230"/>
        <end position="246"/>
    </location>
</feature>
<keyword evidence="2" id="KW-1003">Cell membrane</keyword>
<dbReference type="GO" id="GO:0005509">
    <property type="term" value="F:calcium ion binding"/>
    <property type="evidence" value="ECO:0007669"/>
    <property type="project" value="InterPro"/>
</dbReference>
<reference evidence="10" key="1">
    <citation type="submission" date="2021-11" db="EMBL/GenBank/DDBJ databases">
        <authorList>
            <person name="Islam A."/>
            <person name="Islam S."/>
            <person name="Flora M.S."/>
            <person name="Rahman M."/>
            <person name="Ziaur R.M."/>
            <person name="Epstein J.H."/>
            <person name="Hassan M."/>
            <person name="Klassen M."/>
            <person name="Woodard K."/>
            <person name="Webb A."/>
            <person name="Webby R.J."/>
            <person name="El Zowalaty M.E."/>
        </authorList>
    </citation>
    <scope>NUCLEOTIDE SEQUENCE</scope>
    <source>
        <strain evidence="10">Pbs3</strain>
    </source>
</reference>
<dbReference type="EMBL" id="CAKKTJ010000322">
    <property type="protein sequence ID" value="CAH0480034.1"/>
    <property type="molecule type" value="Genomic_DNA"/>
</dbReference>
<name>A0AAU9L245_9STRA</name>
<feature type="transmembrane region" description="Helical" evidence="8">
    <location>
        <begin position="618"/>
        <end position="638"/>
    </location>
</feature>
<feature type="compositionally biased region" description="Polar residues" evidence="7">
    <location>
        <begin position="995"/>
        <end position="1021"/>
    </location>
</feature>
<comment type="subcellular location">
    <subcellularLocation>
        <location evidence="1">Cell membrane</location>
        <topology evidence="1">Multi-pass membrane protein</topology>
    </subcellularLocation>
</comment>
<dbReference type="PANTHER" id="PTHR30509:SF9">
    <property type="entry name" value="MULTIDRUG RESISTANCE PROTEIN MDTO"/>
    <property type="match status" value="1"/>
</dbReference>
<evidence type="ECO:0000256" key="3">
    <source>
        <dbReference type="ARBA" id="ARBA00022692"/>
    </source>
</evidence>
<protein>
    <recommendedName>
        <fullName evidence="9">EF-hand domain-containing protein</fullName>
    </recommendedName>
</protein>
<sequence length="1126" mass="126957">MPESFNPISRQFNLSASGDRDVPMVLLNDDNYDEVSTPVRHRTGTIGSDNFNDKGANLRINVDEDQKKSIKAQMFSSEFRFNAELSLRIACGVIIASFIQTRDPEYDPSIQHAKKWFFFPEWYYLGGLSYCAVAVIFSAGKNIGATLTQVCQAFYGVGMALVYNLVLFLFVDVHTFNDTYDGYVLISKEMSFNGSQYYVNSHNFYAVLPYVVFFTVAILLMPLETNTKKFALGNNLYFTLTIVNPTDPLDSSKLKATGDDYFETSNILNNLATYFLVGFVGTLISLLIMFIPYPIFATAKLREETTKAASDVLDLLNVIVDSYCFKNKNVDHMNFLKLKLQRKFGAAAERRRRMLTLLDDVWWEQLFGFHFIFKSNRSVSKGYVRLIGSLIADLRSLNNAMQLEQYDNLHFMYMKVLQREIHVIQMRSGDLLHEISAEIHSSCQQLDLQTIEQLQRQVESTLRHYREAQIHLLQSQKIKMKDVEGNVPLNLFLFSLNSFCSTLIEYQDIHNNKDFDGARRARSFVKESIKNFFMLHRYTRALILEAARVSVAIILGTLLAVYIYGFSSTTPSAVAYVMGTHIGGSFSVTVNRVGGVVAGSVVPSVFQFFISKVCNPRFLNVFLSDLVLFIWVTISMYVHFVQGYSSYAGLVSAFIAATVLLSQSDVCYANGSDSSSTIAISSYSSLAQTSVGLVLFIVLEIAMCPESATSLLRKNIQQTLKLQQNAFSTLFGHHLSNSGEMSDETMEEVRDILQVQIPAQLVEQQALLKEAEAEPQMWRPAFSKQKYEAVFDSTCRLLNNNNLLFKLVRWYKFRAKQNLAQENVVDIRDTNTENERVFDAKGDRTTHAKWQEASNQFMSAVDDTFNTLQMLFGESFLYSDPDQTAIFMQMKEAFRVADKDCSGEIDAEEVAVMLETIFAQSGAVKHEEITKYVADFMEIVDKDCSGKVSFEEFMEALEDGLKLEVEVYHRQRPKTTALKKVLSRINEDSRAGSRGSCSVTASGDTGMSKITGSMGNENTPKMSGRVVSVVSSSQKTPQWSPGFMKQPSALMSSSPIRREHDVLNVEDFTASDIAAQMKSAYVEWLMEGQRFKRVTMEELLLLNCLVSGAEGIAKNLTLLEEIVISS</sequence>
<feature type="transmembrane region" description="Helical" evidence="8">
    <location>
        <begin position="584"/>
        <end position="606"/>
    </location>
</feature>
<feature type="transmembrane region" description="Helical" evidence="8">
    <location>
        <begin position="204"/>
        <end position="223"/>
    </location>
</feature>
<evidence type="ECO:0000256" key="1">
    <source>
        <dbReference type="ARBA" id="ARBA00004651"/>
    </source>
</evidence>
<feature type="region of interest" description="Disordered" evidence="7">
    <location>
        <begin position="989"/>
        <end position="1022"/>
    </location>
</feature>
<evidence type="ECO:0000259" key="9">
    <source>
        <dbReference type="PROSITE" id="PS50222"/>
    </source>
</evidence>
<dbReference type="AlphaFoldDB" id="A0AAU9L245"/>